<reference evidence="3 4" key="1">
    <citation type="journal article" date="2007" name="Nat. Biotechnol.">
        <title>Complete genome sequence of the myxobacterium Sorangium cellulosum.</title>
        <authorList>
            <person name="Schneiker S."/>
            <person name="Perlova O."/>
            <person name="Kaiser O."/>
            <person name="Gerth K."/>
            <person name="Alici A."/>
            <person name="Altmeyer M.O."/>
            <person name="Bartels D."/>
            <person name="Bekel T."/>
            <person name="Beyer S."/>
            <person name="Bode E."/>
            <person name="Bode H.B."/>
            <person name="Bolten C.J."/>
            <person name="Choudhuri J.V."/>
            <person name="Doss S."/>
            <person name="Elnakady Y.A."/>
            <person name="Frank B."/>
            <person name="Gaigalat L."/>
            <person name="Goesmann A."/>
            <person name="Groeger C."/>
            <person name="Gross F."/>
            <person name="Jelsbak L."/>
            <person name="Jelsbak L."/>
            <person name="Kalinowski J."/>
            <person name="Kegler C."/>
            <person name="Knauber T."/>
            <person name="Konietzny S."/>
            <person name="Kopp M."/>
            <person name="Krause L."/>
            <person name="Krug D."/>
            <person name="Linke B."/>
            <person name="Mahmud T."/>
            <person name="Martinez-Arias R."/>
            <person name="McHardy A.C."/>
            <person name="Merai M."/>
            <person name="Meyer F."/>
            <person name="Mormann S."/>
            <person name="Munoz-Dorado J."/>
            <person name="Perez J."/>
            <person name="Pradella S."/>
            <person name="Rachid S."/>
            <person name="Raddatz G."/>
            <person name="Rosenau F."/>
            <person name="Rueckert C."/>
            <person name="Sasse F."/>
            <person name="Scharfe M."/>
            <person name="Schuster S.C."/>
            <person name="Suen G."/>
            <person name="Treuner-Lange A."/>
            <person name="Velicer G.J."/>
            <person name="Vorholter F.-J."/>
            <person name="Weissman K.J."/>
            <person name="Welch R.D."/>
            <person name="Wenzel S.C."/>
            <person name="Whitworth D.E."/>
            <person name="Wilhelm S."/>
            <person name="Wittmann C."/>
            <person name="Bloecker H."/>
            <person name="Puehler A."/>
            <person name="Mueller R."/>
        </authorList>
    </citation>
    <scope>NUCLEOTIDE SEQUENCE [LARGE SCALE GENOMIC DNA]</scope>
    <source>
        <strain evidence="4">So ce56</strain>
    </source>
</reference>
<evidence type="ECO:0008006" key="5">
    <source>
        <dbReference type="Google" id="ProtNLM"/>
    </source>
</evidence>
<feature type="signal peptide" evidence="2">
    <location>
        <begin position="1"/>
        <end position="29"/>
    </location>
</feature>
<dbReference type="eggNOG" id="COG3628">
    <property type="taxonomic scope" value="Bacteria"/>
</dbReference>
<dbReference type="AlphaFoldDB" id="A9FDI3"/>
<dbReference type="STRING" id="448385.sce1606"/>
<feature type="chain" id="PRO_5002737737" description="PEGA domain-containing protein" evidence="2">
    <location>
        <begin position="30"/>
        <end position="346"/>
    </location>
</feature>
<dbReference type="Proteomes" id="UP000002139">
    <property type="component" value="Chromosome"/>
</dbReference>
<evidence type="ECO:0000256" key="2">
    <source>
        <dbReference type="SAM" id="SignalP"/>
    </source>
</evidence>
<evidence type="ECO:0000256" key="1">
    <source>
        <dbReference type="SAM" id="Phobius"/>
    </source>
</evidence>
<keyword evidence="2" id="KW-0732">Signal</keyword>
<dbReference type="EMBL" id="AM746676">
    <property type="protein sequence ID" value="CAN91764.1"/>
    <property type="molecule type" value="Genomic_DNA"/>
</dbReference>
<dbReference type="SUPFAM" id="SSF48452">
    <property type="entry name" value="TPR-like"/>
    <property type="match status" value="1"/>
</dbReference>
<keyword evidence="4" id="KW-1185">Reference proteome</keyword>
<accession>A9FDI3</accession>
<sequence length="346" mass="36209">MHLSVMRFRRRLRLGLLLVLALPAVPATAMSRPAQPTQAAKAAALALADKGWEHFEAGRYEEALAAFRDAYDQVHAPPILRFVARSCERLGRLIEARSLFQRVVDEPLEASAPPEFHEAQAKARVELAALASRIPTLEIVITGVAPGAVELTLDGERVVQTGPLECDPGEHTVVATLPGQAPMTRTILLREGAKQRVALVLTPAPAPVTRSAPPSGDVPHTARSDVNMAVLVGGGVATGVGAATGLLFTVLANNRAGDAEAQKTTLLADGRNPCTTRPAPAACTAQSQAVNESRLYSNVAFWSFAGAGAVGLGTLIYALVHRPEAPVQVTPAVGMNDVGLSVGGAF</sequence>
<keyword evidence="1" id="KW-0472">Membrane</keyword>
<dbReference type="BioCyc" id="SCEL448385:SCE_RS08280-MONOMER"/>
<dbReference type="Gene3D" id="1.25.40.10">
    <property type="entry name" value="Tetratricopeptide repeat domain"/>
    <property type="match status" value="1"/>
</dbReference>
<dbReference type="HOGENOM" id="CLU_052976_0_0_7"/>
<gene>
    <name evidence="3" type="ordered locus">sce1606</name>
</gene>
<name>A9FDI3_SORC5</name>
<evidence type="ECO:0000313" key="4">
    <source>
        <dbReference type="Proteomes" id="UP000002139"/>
    </source>
</evidence>
<dbReference type="KEGG" id="scl:sce1606"/>
<feature type="transmembrane region" description="Helical" evidence="1">
    <location>
        <begin position="299"/>
        <end position="320"/>
    </location>
</feature>
<dbReference type="InterPro" id="IPR011990">
    <property type="entry name" value="TPR-like_helical_dom_sf"/>
</dbReference>
<keyword evidence="1" id="KW-0812">Transmembrane</keyword>
<evidence type="ECO:0000313" key="3">
    <source>
        <dbReference type="EMBL" id="CAN91764.1"/>
    </source>
</evidence>
<proteinExistence type="predicted"/>
<organism evidence="3 4">
    <name type="scientific">Sorangium cellulosum (strain So ce56)</name>
    <name type="common">Polyangium cellulosum (strain So ce56)</name>
    <dbReference type="NCBI Taxonomy" id="448385"/>
    <lineage>
        <taxon>Bacteria</taxon>
        <taxon>Pseudomonadati</taxon>
        <taxon>Myxococcota</taxon>
        <taxon>Polyangia</taxon>
        <taxon>Polyangiales</taxon>
        <taxon>Polyangiaceae</taxon>
        <taxon>Sorangium</taxon>
    </lineage>
</organism>
<protein>
    <recommendedName>
        <fullName evidence="5">PEGA domain-containing protein</fullName>
    </recommendedName>
</protein>
<keyword evidence="1" id="KW-1133">Transmembrane helix</keyword>